<proteinExistence type="predicted"/>
<accession>A0A0F9YK42</accession>
<reference evidence="1 2" key="1">
    <citation type="journal article" date="2015" name="Nature">
        <title>rRNA introns, odd ribosomes, and small enigmatic genomes across a large radiation of phyla.</title>
        <authorList>
            <person name="Brown C.T."/>
            <person name="Hug L.A."/>
            <person name="Thomas B.C."/>
            <person name="Sharon I."/>
            <person name="Castelle C.J."/>
            <person name="Singh A."/>
            <person name="Wilkins M.J."/>
            <person name="Williams K.H."/>
            <person name="Banfield J.F."/>
        </authorList>
    </citation>
    <scope>NUCLEOTIDE SEQUENCE [LARGE SCALE GENOMIC DNA]</scope>
</reference>
<name>A0A0F9YK42_9BACT</name>
<evidence type="ECO:0000313" key="1">
    <source>
        <dbReference type="EMBL" id="KKP31628.1"/>
    </source>
</evidence>
<dbReference type="AlphaFoldDB" id="A0A0F9YK42"/>
<organism evidence="1 2">
    <name type="scientific">Candidatus Woesebacteria bacterium GW2011_GWC2_31_9</name>
    <dbReference type="NCBI Taxonomy" id="1618586"/>
    <lineage>
        <taxon>Bacteria</taxon>
        <taxon>Candidatus Woeseibacteriota</taxon>
    </lineage>
</organism>
<protein>
    <submittedName>
        <fullName evidence="1">Uncharacterized protein</fullName>
    </submittedName>
</protein>
<dbReference type="Proteomes" id="UP000034803">
    <property type="component" value="Unassembled WGS sequence"/>
</dbReference>
<sequence>MKPTKRPPKELPLFWSRITKFPIQNLNKIYFKKNKVNSFRKNKGGNYNGVLRITVRNSTDTNRKVTGWIQGICKEFKV</sequence>
<evidence type="ECO:0000313" key="2">
    <source>
        <dbReference type="Proteomes" id="UP000034803"/>
    </source>
</evidence>
<gene>
    <name evidence="1" type="ORF">UR21_C0007G0045</name>
</gene>
<dbReference type="EMBL" id="LBOI01000007">
    <property type="protein sequence ID" value="KKP31628.1"/>
    <property type="molecule type" value="Genomic_DNA"/>
</dbReference>
<comment type="caution">
    <text evidence="1">The sequence shown here is derived from an EMBL/GenBank/DDBJ whole genome shotgun (WGS) entry which is preliminary data.</text>
</comment>